<dbReference type="InterPro" id="IPR036689">
    <property type="entry name" value="ESAT-6-like_sf"/>
</dbReference>
<organism evidence="1 2">
    <name type="scientific">Nocardiopsis coralli</name>
    <dbReference type="NCBI Taxonomy" id="2772213"/>
    <lineage>
        <taxon>Bacteria</taxon>
        <taxon>Bacillati</taxon>
        <taxon>Actinomycetota</taxon>
        <taxon>Actinomycetes</taxon>
        <taxon>Streptosporangiales</taxon>
        <taxon>Nocardiopsidaceae</taxon>
        <taxon>Nocardiopsis</taxon>
    </lineage>
</organism>
<protein>
    <submittedName>
        <fullName evidence="1">Uncharacterized protein</fullName>
    </submittedName>
</protein>
<gene>
    <name evidence="1" type="ORF">IDM40_19795</name>
</gene>
<dbReference type="RefSeq" id="WP_193123521.1">
    <property type="nucleotide sequence ID" value="NZ_JADBGI010000019.1"/>
</dbReference>
<comment type="caution">
    <text evidence="1">The sequence shown here is derived from an EMBL/GenBank/DDBJ whole genome shotgun (WGS) entry which is preliminary data.</text>
</comment>
<dbReference type="EMBL" id="JADBGI010000019">
    <property type="protein sequence ID" value="MBE3000917.1"/>
    <property type="molecule type" value="Genomic_DNA"/>
</dbReference>
<accession>A0ABR9PAR2</accession>
<dbReference type="Proteomes" id="UP000806528">
    <property type="component" value="Unassembled WGS sequence"/>
</dbReference>
<evidence type="ECO:0000313" key="1">
    <source>
        <dbReference type="EMBL" id="MBE3000917.1"/>
    </source>
</evidence>
<evidence type="ECO:0000313" key="2">
    <source>
        <dbReference type="Proteomes" id="UP000806528"/>
    </source>
</evidence>
<keyword evidence="2" id="KW-1185">Reference proteome</keyword>
<sequence length="112" mass="11763">MLDDLGMEHSTSLQDAGQALGEEASQLLGNAQALFSTMEMDVRGAMNGGAPSSFMEAHGSLNTSFGSMMGWLDRMGISLADVNMSMIQVDEDNVSDFDASGSEVDGLPPINV</sequence>
<dbReference type="SUPFAM" id="SSF140453">
    <property type="entry name" value="EsxAB dimer-like"/>
    <property type="match status" value="1"/>
</dbReference>
<proteinExistence type="predicted"/>
<reference evidence="1 2" key="1">
    <citation type="submission" date="2020-09" db="EMBL/GenBank/DDBJ databases">
        <title>Diversity and distribution of actinomycetes associated with coral in the coast of Hainan.</title>
        <authorList>
            <person name="Li F."/>
        </authorList>
    </citation>
    <scope>NUCLEOTIDE SEQUENCE [LARGE SCALE GENOMIC DNA]</scope>
    <source>
        <strain evidence="1 2">HNM0947</strain>
    </source>
</reference>
<dbReference type="Gene3D" id="1.10.287.1060">
    <property type="entry name" value="ESAT-6-like"/>
    <property type="match status" value="1"/>
</dbReference>
<name>A0ABR9PAR2_9ACTN</name>